<evidence type="ECO:0000256" key="3">
    <source>
        <dbReference type="ARBA" id="ARBA00022448"/>
    </source>
</evidence>
<keyword evidence="11" id="KW-1185">Reference proteome</keyword>
<dbReference type="InterPro" id="IPR036259">
    <property type="entry name" value="MFS_trans_sf"/>
</dbReference>
<dbReference type="CDD" id="cd17332">
    <property type="entry name" value="MFS_MelB_like"/>
    <property type="match status" value="1"/>
</dbReference>
<evidence type="ECO:0000256" key="7">
    <source>
        <dbReference type="ARBA" id="ARBA00023136"/>
    </source>
</evidence>
<feature type="transmembrane region" description="Helical" evidence="8">
    <location>
        <begin position="275"/>
        <end position="297"/>
    </location>
</feature>
<proteinExistence type="inferred from homology"/>
<sequence>MTDKVTLREKIGYGFGDAASSIYYKLFTTFLIFFYTDVFGISAAAAGTMILITRLWDAFNDLIMGAIADRTKTKWGKFRPYMLWFSVPLAVVGVATFTSPDITDGGKLIYAYISYSLLMMIYTAINVPYSSLIGVMTSDSVERTSLASYRYAFAFGGGILVQGLLLKMAGVLGGDNEPLGWQLAVGVFAILSIVFFLITFFWTKERVQPKQERQSTLKDDLKDLLKNKEWFVMLAVGVFTVIFNQLREGAAVYYLKYYFGGQDVMFFGKSMHLDYKVLTGILVPVWTGANILGVFMATWMAKTIGKKKAYTIFMLISLVASLMYYPVAPGSLYVLLLLQIFVGVAAGLPIPLMLAMFGDIADYSEWKTGRRATGLIFSSISMSQKFGSTIGIALTGYILASFGYTPNEVTAESQSGIRIMMSFVPAIAAGLSVVFLWMYKLNEPYMAKVKKDLDER</sequence>
<evidence type="ECO:0000256" key="4">
    <source>
        <dbReference type="ARBA" id="ARBA00022475"/>
    </source>
</evidence>
<keyword evidence="3" id="KW-0813">Transport</keyword>
<feature type="transmembrane region" description="Helical" evidence="8">
    <location>
        <begin position="109"/>
        <end position="129"/>
    </location>
</feature>
<feature type="transmembrane region" description="Helical" evidence="8">
    <location>
        <begin position="149"/>
        <end position="169"/>
    </location>
</feature>
<evidence type="ECO:0000256" key="5">
    <source>
        <dbReference type="ARBA" id="ARBA00022692"/>
    </source>
</evidence>
<name>A0ABS5JYH4_9BACT</name>
<feature type="transmembrane region" description="Helical" evidence="8">
    <location>
        <begin position="181"/>
        <end position="203"/>
    </location>
</feature>
<evidence type="ECO:0000256" key="1">
    <source>
        <dbReference type="ARBA" id="ARBA00004651"/>
    </source>
</evidence>
<feature type="transmembrane region" description="Helical" evidence="8">
    <location>
        <begin position="78"/>
        <end position="97"/>
    </location>
</feature>
<feature type="domain" description="Major facilitator superfamily (MFS) profile" evidence="9">
    <location>
        <begin position="1"/>
        <end position="440"/>
    </location>
</feature>
<feature type="transmembrane region" description="Helical" evidence="8">
    <location>
        <begin position="309"/>
        <end position="327"/>
    </location>
</feature>
<dbReference type="Proteomes" id="UP000708576">
    <property type="component" value="Unassembled WGS sequence"/>
</dbReference>
<feature type="transmembrane region" description="Helical" evidence="8">
    <location>
        <begin position="417"/>
        <end position="439"/>
    </location>
</feature>
<evidence type="ECO:0000259" key="9">
    <source>
        <dbReference type="PROSITE" id="PS50850"/>
    </source>
</evidence>
<comment type="similarity">
    <text evidence="2">Belongs to the sodium:galactoside symporter (TC 2.A.2) family.</text>
</comment>
<evidence type="ECO:0000256" key="8">
    <source>
        <dbReference type="SAM" id="Phobius"/>
    </source>
</evidence>
<feature type="transmembrane region" description="Helical" evidence="8">
    <location>
        <begin position="386"/>
        <end position="405"/>
    </location>
</feature>
<evidence type="ECO:0000313" key="10">
    <source>
        <dbReference type="EMBL" id="MBS2099356.1"/>
    </source>
</evidence>
<dbReference type="EMBL" id="JAGUCO010000010">
    <property type="protein sequence ID" value="MBS2099356.1"/>
    <property type="molecule type" value="Genomic_DNA"/>
</dbReference>
<dbReference type="InterPro" id="IPR001927">
    <property type="entry name" value="Na/Gal_symport"/>
</dbReference>
<comment type="caution">
    <text evidence="10">The sequence shown here is derived from an EMBL/GenBank/DDBJ whole genome shotgun (WGS) entry which is preliminary data.</text>
</comment>
<dbReference type="NCBIfam" id="TIGR00792">
    <property type="entry name" value="gph"/>
    <property type="match status" value="1"/>
</dbReference>
<dbReference type="PANTHER" id="PTHR11328">
    <property type="entry name" value="MAJOR FACILITATOR SUPERFAMILY DOMAIN-CONTAINING PROTEIN"/>
    <property type="match status" value="1"/>
</dbReference>
<dbReference type="PROSITE" id="PS50850">
    <property type="entry name" value="MFS"/>
    <property type="match status" value="1"/>
</dbReference>
<feature type="transmembrane region" description="Helical" evidence="8">
    <location>
        <begin position="230"/>
        <end position="255"/>
    </location>
</feature>
<dbReference type="PANTHER" id="PTHR11328:SF24">
    <property type="entry name" value="MAJOR FACILITATOR SUPERFAMILY (MFS) PROFILE DOMAIN-CONTAINING PROTEIN"/>
    <property type="match status" value="1"/>
</dbReference>
<keyword evidence="4" id="KW-1003">Cell membrane</keyword>
<comment type="subcellular location">
    <subcellularLocation>
        <location evidence="1">Cell membrane</location>
        <topology evidence="1">Multi-pass membrane protein</topology>
    </subcellularLocation>
</comment>
<keyword evidence="6 8" id="KW-1133">Transmembrane helix</keyword>
<feature type="transmembrane region" description="Helical" evidence="8">
    <location>
        <begin position="333"/>
        <end position="357"/>
    </location>
</feature>
<dbReference type="RefSeq" id="WP_212216600.1">
    <property type="nucleotide sequence ID" value="NZ_JAGUCO010000010.1"/>
</dbReference>
<gene>
    <name evidence="10" type="ORF">KEM10_13765</name>
</gene>
<dbReference type="SUPFAM" id="SSF103473">
    <property type="entry name" value="MFS general substrate transporter"/>
    <property type="match status" value="1"/>
</dbReference>
<keyword evidence="7 8" id="KW-0472">Membrane</keyword>
<feature type="transmembrane region" description="Helical" evidence="8">
    <location>
        <begin position="32"/>
        <end position="57"/>
    </location>
</feature>
<protein>
    <submittedName>
        <fullName evidence="10">MFS transporter</fullName>
    </submittedName>
</protein>
<dbReference type="InterPro" id="IPR020846">
    <property type="entry name" value="MFS_dom"/>
</dbReference>
<evidence type="ECO:0000256" key="6">
    <source>
        <dbReference type="ARBA" id="ARBA00022989"/>
    </source>
</evidence>
<dbReference type="Pfam" id="PF13347">
    <property type="entry name" value="MFS_2"/>
    <property type="match status" value="1"/>
</dbReference>
<keyword evidence="5 8" id="KW-0812">Transmembrane</keyword>
<reference evidence="10 11" key="1">
    <citation type="journal article" date="2015" name="Int. J. Syst. Evol. Microbiol.">
        <title>Carboxylicivirga linearis sp. nov., isolated from a sea cucumber culture pond.</title>
        <authorList>
            <person name="Wang F.Q."/>
            <person name="Zhou Y.X."/>
            <person name="Lin X.Z."/>
            <person name="Chen G.J."/>
            <person name="Du Z.J."/>
        </authorList>
    </citation>
    <scope>NUCLEOTIDE SEQUENCE [LARGE SCALE GENOMIC DNA]</scope>
    <source>
        <strain evidence="10 11">FB218</strain>
    </source>
</reference>
<organism evidence="10 11">
    <name type="scientific">Carboxylicivirga linearis</name>
    <dbReference type="NCBI Taxonomy" id="1628157"/>
    <lineage>
        <taxon>Bacteria</taxon>
        <taxon>Pseudomonadati</taxon>
        <taxon>Bacteroidota</taxon>
        <taxon>Bacteroidia</taxon>
        <taxon>Marinilabiliales</taxon>
        <taxon>Marinilabiliaceae</taxon>
        <taxon>Carboxylicivirga</taxon>
    </lineage>
</organism>
<dbReference type="PROSITE" id="PS00872">
    <property type="entry name" value="NA_GALACTOSIDE_SYMP"/>
    <property type="match status" value="1"/>
</dbReference>
<dbReference type="Gene3D" id="1.20.1250.20">
    <property type="entry name" value="MFS general substrate transporter like domains"/>
    <property type="match status" value="2"/>
</dbReference>
<dbReference type="InterPro" id="IPR039672">
    <property type="entry name" value="MFS_2"/>
</dbReference>
<accession>A0ABS5JYH4</accession>
<evidence type="ECO:0000256" key="2">
    <source>
        <dbReference type="ARBA" id="ARBA00009617"/>
    </source>
</evidence>
<dbReference type="InterPro" id="IPR018043">
    <property type="entry name" value="Na/Gal_symport_CS"/>
</dbReference>
<evidence type="ECO:0000313" key="11">
    <source>
        <dbReference type="Proteomes" id="UP000708576"/>
    </source>
</evidence>